<comment type="similarity">
    <text evidence="1">Belongs to the protein-tyrosine phosphatase family.</text>
</comment>
<dbReference type="RefSeq" id="WP_213043113.1">
    <property type="nucleotide sequence ID" value="NZ_CAJNBJ010000017.1"/>
</dbReference>
<reference evidence="3 4" key="1">
    <citation type="submission" date="2021-02" db="EMBL/GenBank/DDBJ databases">
        <authorList>
            <person name="Han P."/>
        </authorList>
    </citation>
    <scope>NUCLEOTIDE SEQUENCE [LARGE SCALE GENOMIC DNA]</scope>
    <source>
        <strain evidence="3">Candidatus Nitrospira sp. ZN2</strain>
    </source>
</reference>
<proteinExistence type="inferred from homology"/>
<dbReference type="PANTHER" id="PTHR31126:SF72">
    <property type="entry name" value="DUAL SPECIFICITY PROTEIN PHOSPHATASE TPBA"/>
    <property type="match status" value="1"/>
</dbReference>
<protein>
    <recommendedName>
        <fullName evidence="2">Tyrosine specific protein phosphatases domain-containing protein</fullName>
    </recommendedName>
</protein>
<keyword evidence="4" id="KW-1185">Reference proteome</keyword>
<comment type="caution">
    <text evidence="3">The sequence shown here is derived from an EMBL/GenBank/DDBJ whole genome shotgun (WGS) entry which is preliminary data.</text>
</comment>
<dbReference type="InterPro" id="IPR016130">
    <property type="entry name" value="Tyr_Pase_AS"/>
</dbReference>
<dbReference type="Gene3D" id="3.90.190.10">
    <property type="entry name" value="Protein tyrosine phosphatase superfamily"/>
    <property type="match status" value="1"/>
</dbReference>
<dbReference type="InterPro" id="IPR000387">
    <property type="entry name" value="Tyr_Pase_dom"/>
</dbReference>
<dbReference type="SUPFAM" id="SSF52799">
    <property type="entry name" value="(Phosphotyrosine protein) phosphatases II"/>
    <property type="match status" value="1"/>
</dbReference>
<organism evidence="3 4">
    <name type="scientific">Nitrospira defluvii</name>
    <dbReference type="NCBI Taxonomy" id="330214"/>
    <lineage>
        <taxon>Bacteria</taxon>
        <taxon>Pseudomonadati</taxon>
        <taxon>Nitrospirota</taxon>
        <taxon>Nitrospiria</taxon>
        <taxon>Nitrospirales</taxon>
        <taxon>Nitrospiraceae</taxon>
        <taxon>Nitrospira</taxon>
    </lineage>
</organism>
<name>A0ABN7LW52_9BACT</name>
<feature type="domain" description="Tyrosine specific protein phosphatases" evidence="2">
    <location>
        <begin position="107"/>
        <end position="158"/>
    </location>
</feature>
<dbReference type="CDD" id="cd14529">
    <property type="entry name" value="TpbA-like"/>
    <property type="match status" value="1"/>
</dbReference>
<gene>
    <name evidence="3" type="ORF">NSPZN2_40269</name>
</gene>
<dbReference type="PROSITE" id="PS50056">
    <property type="entry name" value="TYR_PHOSPHATASE_2"/>
    <property type="match status" value="1"/>
</dbReference>
<evidence type="ECO:0000313" key="3">
    <source>
        <dbReference type="EMBL" id="CAE6770681.1"/>
    </source>
</evidence>
<dbReference type="EMBL" id="CAJNBJ010000017">
    <property type="protein sequence ID" value="CAE6770681.1"/>
    <property type="molecule type" value="Genomic_DNA"/>
</dbReference>
<evidence type="ECO:0000256" key="1">
    <source>
        <dbReference type="ARBA" id="ARBA00009580"/>
    </source>
</evidence>
<accession>A0ABN7LW52</accession>
<evidence type="ECO:0000259" key="2">
    <source>
        <dbReference type="PROSITE" id="PS50056"/>
    </source>
</evidence>
<dbReference type="InterPro" id="IPR029021">
    <property type="entry name" value="Prot-tyrosine_phosphatase-like"/>
</dbReference>
<dbReference type="PANTHER" id="PTHR31126">
    <property type="entry name" value="TYROSINE-PROTEIN PHOSPHATASE"/>
    <property type="match status" value="1"/>
</dbReference>
<dbReference type="Proteomes" id="UP000675880">
    <property type="component" value="Unassembled WGS sequence"/>
</dbReference>
<sequence length="189" mass="21676">MRKALGHHRLWFILLLVGPSLVLGSYAGYIHEQGNFHVVVPDRMYRSRQLDKTELIHYLKTYQIKSILNLRGVNAGSDWYQDEKRVAHDLGISHQDYGISANREVSDEDLKAIMDIVLDAPKPILIHCKSGADRTGLIAALYQYAQGERRAEEAASQLSIWYGHLPFFWNSTAAMDRTFWQYVSTHACR</sequence>
<evidence type="ECO:0000313" key="4">
    <source>
        <dbReference type="Proteomes" id="UP000675880"/>
    </source>
</evidence>
<dbReference type="InterPro" id="IPR026893">
    <property type="entry name" value="Tyr/Ser_Pase_IphP-type"/>
</dbReference>
<dbReference type="Pfam" id="PF13350">
    <property type="entry name" value="Y_phosphatase3"/>
    <property type="match status" value="1"/>
</dbReference>
<dbReference type="PROSITE" id="PS00383">
    <property type="entry name" value="TYR_PHOSPHATASE_1"/>
    <property type="match status" value="1"/>
</dbReference>